<evidence type="ECO:0000313" key="2">
    <source>
        <dbReference type="EMBL" id="KOO50691.1"/>
    </source>
</evidence>
<dbReference type="EMBL" id="LILC01000002">
    <property type="protein sequence ID" value="KOO50691.1"/>
    <property type="molecule type" value="Genomic_DNA"/>
</dbReference>
<dbReference type="InterPro" id="IPR021529">
    <property type="entry name" value="DUF2798"/>
</dbReference>
<dbReference type="STRING" id="284581.AMD01_02815"/>
<keyword evidence="1" id="KW-1133">Transmembrane helix</keyword>
<keyword evidence="3" id="KW-1185">Reference proteome</keyword>
<dbReference type="RefSeq" id="WP_053399861.1">
    <property type="nucleotide sequence ID" value="NZ_JAMAUM010000003.1"/>
</dbReference>
<organism evidence="2 3">
    <name type="scientific">Priestia koreensis</name>
    <dbReference type="NCBI Taxonomy" id="284581"/>
    <lineage>
        <taxon>Bacteria</taxon>
        <taxon>Bacillati</taxon>
        <taxon>Bacillota</taxon>
        <taxon>Bacilli</taxon>
        <taxon>Bacillales</taxon>
        <taxon>Bacillaceae</taxon>
        <taxon>Priestia</taxon>
    </lineage>
</organism>
<evidence type="ECO:0000313" key="3">
    <source>
        <dbReference type="Proteomes" id="UP000037558"/>
    </source>
</evidence>
<comment type="caution">
    <text evidence="2">The sequence shown here is derived from an EMBL/GenBank/DDBJ whole genome shotgun (WGS) entry which is preliminary data.</text>
</comment>
<dbReference type="PATRIC" id="fig|284581.3.peg.841"/>
<proteinExistence type="predicted"/>
<keyword evidence="1" id="KW-0812">Transmembrane</keyword>
<dbReference type="Pfam" id="PF11391">
    <property type="entry name" value="DUF2798"/>
    <property type="match status" value="2"/>
</dbReference>
<feature type="transmembrane region" description="Helical" evidence="1">
    <location>
        <begin position="126"/>
        <end position="145"/>
    </location>
</feature>
<dbReference type="Proteomes" id="UP000037558">
    <property type="component" value="Unassembled WGS sequence"/>
</dbReference>
<evidence type="ECO:0000256" key="1">
    <source>
        <dbReference type="SAM" id="Phobius"/>
    </source>
</evidence>
<protein>
    <recommendedName>
        <fullName evidence="4">DUF2798 domain-containing protein</fullName>
    </recommendedName>
</protein>
<sequence length="159" mass="17608">MPKTKKEGLYFGLMMCFGMAVVMGMYNMIRSGQYEQLTFGQLVLGLLLAFVVAFVVELVIVGPFARKLAFKLPFTKKKKVIMILTISTLMVIGMVLCMSAFGLIMSHSALGGASWSEYGENVWKNFVVAYPLQLLIMGPVVRFLFVKFVQKTAPVSLGS</sequence>
<name>A0A0M0LI87_9BACI</name>
<feature type="transmembrane region" description="Helical" evidence="1">
    <location>
        <begin position="81"/>
        <end position="106"/>
    </location>
</feature>
<accession>A0A0M0LI87</accession>
<feature type="transmembrane region" description="Helical" evidence="1">
    <location>
        <begin position="9"/>
        <end position="29"/>
    </location>
</feature>
<dbReference type="AlphaFoldDB" id="A0A0M0LI87"/>
<dbReference type="OrthoDB" id="7062363at2"/>
<feature type="transmembrane region" description="Helical" evidence="1">
    <location>
        <begin position="41"/>
        <end position="60"/>
    </location>
</feature>
<keyword evidence="1" id="KW-0472">Membrane</keyword>
<evidence type="ECO:0008006" key="4">
    <source>
        <dbReference type="Google" id="ProtNLM"/>
    </source>
</evidence>
<gene>
    <name evidence="2" type="ORF">AMD01_02815</name>
</gene>
<reference evidence="3" key="1">
    <citation type="submission" date="2015-08" db="EMBL/GenBank/DDBJ databases">
        <title>Fjat-14210 dsm16467.</title>
        <authorList>
            <person name="Liu B."/>
            <person name="Wang J."/>
            <person name="Zhu Y."/>
            <person name="Liu G."/>
            <person name="Chen Q."/>
            <person name="Chen Z."/>
            <person name="Lan J."/>
            <person name="Che J."/>
            <person name="Ge C."/>
            <person name="Shi H."/>
            <person name="Pan Z."/>
            <person name="Liu X."/>
        </authorList>
    </citation>
    <scope>NUCLEOTIDE SEQUENCE [LARGE SCALE GENOMIC DNA]</scope>
    <source>
        <strain evidence="3">DSM 16467</strain>
    </source>
</reference>